<dbReference type="Pfam" id="PF00005">
    <property type="entry name" value="ABC_tran"/>
    <property type="match status" value="1"/>
</dbReference>
<comment type="function">
    <text evidence="10">Part of the ABC transporter complex hrt involved in hemin import. Responsible for energy coupling to the transport system.</text>
</comment>
<dbReference type="InterPro" id="IPR027417">
    <property type="entry name" value="P-loop_NTPase"/>
</dbReference>
<feature type="domain" description="ABC transporter" evidence="11">
    <location>
        <begin position="6"/>
        <end position="234"/>
    </location>
</feature>
<accession>A0ABS2QVU1</accession>
<evidence type="ECO:0000256" key="2">
    <source>
        <dbReference type="ARBA" id="ARBA00011131"/>
    </source>
</evidence>
<evidence type="ECO:0000256" key="1">
    <source>
        <dbReference type="ARBA" id="ARBA00004202"/>
    </source>
</evidence>
<dbReference type="RefSeq" id="WP_205186542.1">
    <property type="nucleotide sequence ID" value="NZ_JAFBFC010000003.1"/>
</dbReference>
<dbReference type="PANTHER" id="PTHR24220">
    <property type="entry name" value="IMPORT ATP-BINDING PROTEIN"/>
    <property type="match status" value="1"/>
</dbReference>
<evidence type="ECO:0000256" key="10">
    <source>
        <dbReference type="ARBA" id="ARBA00024721"/>
    </source>
</evidence>
<evidence type="ECO:0000256" key="7">
    <source>
        <dbReference type="ARBA" id="ARBA00023136"/>
    </source>
</evidence>
<dbReference type="CDD" id="cd03255">
    <property type="entry name" value="ABC_MJ0796_LolCDE_FtsE"/>
    <property type="match status" value="1"/>
</dbReference>
<dbReference type="GO" id="GO:0005524">
    <property type="term" value="F:ATP binding"/>
    <property type="evidence" value="ECO:0007669"/>
    <property type="project" value="UniProtKB-KW"/>
</dbReference>
<evidence type="ECO:0000256" key="6">
    <source>
        <dbReference type="ARBA" id="ARBA00022840"/>
    </source>
</evidence>
<comment type="subcellular location">
    <subcellularLocation>
        <location evidence="1">Cell membrane</location>
        <topology evidence="1">Peripheral membrane protein</topology>
    </subcellularLocation>
</comment>
<evidence type="ECO:0000256" key="5">
    <source>
        <dbReference type="ARBA" id="ARBA00022741"/>
    </source>
</evidence>
<evidence type="ECO:0000259" key="11">
    <source>
        <dbReference type="PROSITE" id="PS50893"/>
    </source>
</evidence>
<dbReference type="PANTHER" id="PTHR24220:SF666">
    <property type="entry name" value="HEMIN IMPORT ATP-BINDING PROTEIN HRTA-RELATED"/>
    <property type="match status" value="1"/>
</dbReference>
<evidence type="ECO:0000256" key="4">
    <source>
        <dbReference type="ARBA" id="ARBA00022475"/>
    </source>
</evidence>
<evidence type="ECO:0000313" key="12">
    <source>
        <dbReference type="EMBL" id="MBM7703062.1"/>
    </source>
</evidence>
<dbReference type="InterPro" id="IPR015854">
    <property type="entry name" value="ABC_transpr_LolD-like"/>
</dbReference>
<dbReference type="InterPro" id="IPR003593">
    <property type="entry name" value="AAA+_ATPase"/>
</dbReference>
<sequence>MNHAPLQLHNVTKTFTDGDKEIAVLNSISFQAMKGELVAILGPSGSGKSTFLSIAGLLQGFDRGDMFINGRNVSSLKEQEAADIRLHEMGYVFQASHLVPYLNVHEQLALMLQMANKKVDRARIDDLVEAVGLSHRKTHYAHQLSGGEKQRVAIARAFVNDPSLILADEPTASLDSERSWEIVQLLAKEVKERKKAAIMVTHDETVLPLCDRVYDMMDGHLSLQHRETSVHENK</sequence>
<dbReference type="SMART" id="SM00382">
    <property type="entry name" value="AAA"/>
    <property type="match status" value="1"/>
</dbReference>
<keyword evidence="7" id="KW-0472">Membrane</keyword>
<organism evidence="12 13">
    <name type="scientific">Priestia iocasae</name>
    <dbReference type="NCBI Taxonomy" id="2291674"/>
    <lineage>
        <taxon>Bacteria</taxon>
        <taxon>Bacillati</taxon>
        <taxon>Bacillota</taxon>
        <taxon>Bacilli</taxon>
        <taxon>Bacillales</taxon>
        <taxon>Bacillaceae</taxon>
        <taxon>Priestia</taxon>
    </lineage>
</organism>
<keyword evidence="13" id="KW-1185">Reference proteome</keyword>
<protein>
    <recommendedName>
        <fullName evidence="9">Putative hemin import ATP-binding protein HrtA</fullName>
    </recommendedName>
</protein>
<reference evidence="12 13" key="1">
    <citation type="submission" date="2021-01" db="EMBL/GenBank/DDBJ databases">
        <title>Genomic Encyclopedia of Type Strains, Phase IV (KMG-IV): sequencing the most valuable type-strain genomes for metagenomic binning, comparative biology and taxonomic classification.</title>
        <authorList>
            <person name="Goeker M."/>
        </authorList>
    </citation>
    <scope>NUCLEOTIDE SEQUENCE [LARGE SCALE GENOMIC DNA]</scope>
    <source>
        <strain evidence="12 13">DSM 104297</strain>
    </source>
</reference>
<keyword evidence="5" id="KW-0547">Nucleotide-binding</keyword>
<gene>
    <name evidence="12" type="ORF">JOC83_001909</name>
</gene>
<dbReference type="InterPro" id="IPR017871">
    <property type="entry name" value="ABC_transporter-like_CS"/>
</dbReference>
<dbReference type="Proteomes" id="UP000809829">
    <property type="component" value="Unassembled WGS sequence"/>
</dbReference>
<name>A0ABS2QVU1_9BACI</name>
<evidence type="ECO:0000313" key="13">
    <source>
        <dbReference type="Proteomes" id="UP000809829"/>
    </source>
</evidence>
<proteinExistence type="inferred from homology"/>
<comment type="similarity">
    <text evidence="8">Belongs to the ABC transporter superfamily. HrtA family.</text>
</comment>
<evidence type="ECO:0000256" key="8">
    <source>
        <dbReference type="ARBA" id="ARBA00024359"/>
    </source>
</evidence>
<dbReference type="InterPro" id="IPR017911">
    <property type="entry name" value="MacB-like_ATP-bd"/>
</dbReference>
<keyword evidence="3" id="KW-0813">Transport</keyword>
<dbReference type="InterPro" id="IPR003439">
    <property type="entry name" value="ABC_transporter-like_ATP-bd"/>
</dbReference>
<dbReference type="PROSITE" id="PS50893">
    <property type="entry name" value="ABC_TRANSPORTER_2"/>
    <property type="match status" value="1"/>
</dbReference>
<keyword evidence="4" id="KW-1003">Cell membrane</keyword>
<evidence type="ECO:0000256" key="3">
    <source>
        <dbReference type="ARBA" id="ARBA00022448"/>
    </source>
</evidence>
<evidence type="ECO:0000256" key="9">
    <source>
        <dbReference type="ARBA" id="ARBA00024432"/>
    </source>
</evidence>
<dbReference type="EMBL" id="JAFBFC010000003">
    <property type="protein sequence ID" value="MBM7703062.1"/>
    <property type="molecule type" value="Genomic_DNA"/>
</dbReference>
<dbReference type="PROSITE" id="PS00211">
    <property type="entry name" value="ABC_TRANSPORTER_1"/>
    <property type="match status" value="1"/>
</dbReference>
<comment type="caution">
    <text evidence="12">The sequence shown here is derived from an EMBL/GenBank/DDBJ whole genome shotgun (WGS) entry which is preliminary data.</text>
</comment>
<dbReference type="Gene3D" id="3.40.50.300">
    <property type="entry name" value="P-loop containing nucleotide triphosphate hydrolases"/>
    <property type="match status" value="1"/>
</dbReference>
<comment type="subunit">
    <text evidence="2">The complex is composed of two ATP-binding proteins (HrtA), two transmembrane proteins (HrtB) and a solute-binding protein.</text>
</comment>
<dbReference type="SUPFAM" id="SSF52540">
    <property type="entry name" value="P-loop containing nucleoside triphosphate hydrolases"/>
    <property type="match status" value="1"/>
</dbReference>
<keyword evidence="6 12" id="KW-0067">ATP-binding</keyword>